<feature type="domain" description="HTH tetR-type" evidence="5">
    <location>
        <begin position="29"/>
        <end position="89"/>
    </location>
</feature>
<keyword evidence="7" id="KW-1185">Reference proteome</keyword>
<evidence type="ECO:0000259" key="5">
    <source>
        <dbReference type="PROSITE" id="PS50977"/>
    </source>
</evidence>
<comment type="caution">
    <text evidence="6">The sequence shown here is derived from an EMBL/GenBank/DDBJ whole genome shotgun (WGS) entry which is preliminary data.</text>
</comment>
<evidence type="ECO:0000256" key="4">
    <source>
        <dbReference type="PROSITE-ProRule" id="PRU00335"/>
    </source>
</evidence>
<dbReference type="PANTHER" id="PTHR30055">
    <property type="entry name" value="HTH-TYPE TRANSCRIPTIONAL REGULATOR RUTR"/>
    <property type="match status" value="1"/>
</dbReference>
<dbReference type="Gene3D" id="1.10.10.60">
    <property type="entry name" value="Homeodomain-like"/>
    <property type="match status" value="1"/>
</dbReference>
<dbReference type="PRINTS" id="PR00455">
    <property type="entry name" value="HTHTETR"/>
</dbReference>
<dbReference type="InterPro" id="IPR023772">
    <property type="entry name" value="DNA-bd_HTH_TetR-type_CS"/>
</dbReference>
<organism evidence="6 7">
    <name type="scientific">Nonomuraea deserti</name>
    <dbReference type="NCBI Taxonomy" id="1848322"/>
    <lineage>
        <taxon>Bacteria</taxon>
        <taxon>Bacillati</taxon>
        <taxon>Actinomycetota</taxon>
        <taxon>Actinomycetes</taxon>
        <taxon>Streptosporangiales</taxon>
        <taxon>Streptosporangiaceae</taxon>
        <taxon>Nonomuraea</taxon>
    </lineage>
</organism>
<dbReference type="PROSITE" id="PS50977">
    <property type="entry name" value="HTH_TETR_2"/>
    <property type="match status" value="1"/>
</dbReference>
<dbReference type="Gene3D" id="1.10.357.10">
    <property type="entry name" value="Tetracycline Repressor, domain 2"/>
    <property type="match status" value="1"/>
</dbReference>
<sequence length="217" mass="23879">MLSIRQLVTNERQQYAGPVPLTLRQRNRLDAIHRIMDTAMDLFDERGYSDVTIEEIAAASGVSPRTFYRYFGTKEGLFTADPFAAVGVDRFSGQIDTGDLPGTLERLVALIDEGPGASGGGRRTSWRGMRYVMEEPSVRAAVYGALDEEAERLTVLLRDAGESPARARVIARSCMFGAYFGALEQWHLDGRSRPLRDYVREGITALTGQTAGGRAQA</sequence>
<evidence type="ECO:0000256" key="2">
    <source>
        <dbReference type="ARBA" id="ARBA00023125"/>
    </source>
</evidence>
<dbReference type="InterPro" id="IPR050109">
    <property type="entry name" value="HTH-type_TetR-like_transc_reg"/>
</dbReference>
<gene>
    <name evidence="6" type="ORF">E1292_14930</name>
</gene>
<dbReference type="GO" id="GO:0003700">
    <property type="term" value="F:DNA-binding transcription factor activity"/>
    <property type="evidence" value="ECO:0007669"/>
    <property type="project" value="TreeGrafter"/>
</dbReference>
<dbReference type="InterPro" id="IPR009057">
    <property type="entry name" value="Homeodomain-like_sf"/>
</dbReference>
<accession>A0A4V6PCP6</accession>
<name>A0A4V6PCP6_9ACTN</name>
<dbReference type="PANTHER" id="PTHR30055:SF234">
    <property type="entry name" value="HTH-TYPE TRANSCRIPTIONAL REGULATOR BETI"/>
    <property type="match status" value="1"/>
</dbReference>
<keyword evidence="1" id="KW-0805">Transcription regulation</keyword>
<dbReference type="Pfam" id="PF00440">
    <property type="entry name" value="TetR_N"/>
    <property type="match status" value="1"/>
</dbReference>
<evidence type="ECO:0000313" key="6">
    <source>
        <dbReference type="EMBL" id="TDD06606.1"/>
    </source>
</evidence>
<dbReference type="Proteomes" id="UP000295258">
    <property type="component" value="Unassembled WGS sequence"/>
</dbReference>
<keyword evidence="2 4" id="KW-0238">DNA-binding</keyword>
<dbReference type="SUPFAM" id="SSF46689">
    <property type="entry name" value="Homeodomain-like"/>
    <property type="match status" value="1"/>
</dbReference>
<evidence type="ECO:0000256" key="3">
    <source>
        <dbReference type="ARBA" id="ARBA00023163"/>
    </source>
</evidence>
<evidence type="ECO:0000313" key="7">
    <source>
        <dbReference type="Proteomes" id="UP000295258"/>
    </source>
</evidence>
<feature type="DNA-binding region" description="H-T-H motif" evidence="4">
    <location>
        <begin position="52"/>
        <end position="71"/>
    </location>
</feature>
<protein>
    <submittedName>
        <fullName evidence="6">TetR/AcrR family transcriptional regulator</fullName>
    </submittedName>
</protein>
<dbReference type="GO" id="GO:0000976">
    <property type="term" value="F:transcription cis-regulatory region binding"/>
    <property type="evidence" value="ECO:0007669"/>
    <property type="project" value="TreeGrafter"/>
</dbReference>
<proteinExistence type="predicted"/>
<dbReference type="EMBL" id="SMKO01000031">
    <property type="protein sequence ID" value="TDD06606.1"/>
    <property type="molecule type" value="Genomic_DNA"/>
</dbReference>
<dbReference type="PROSITE" id="PS01081">
    <property type="entry name" value="HTH_TETR_1"/>
    <property type="match status" value="1"/>
</dbReference>
<reference evidence="6 7" key="1">
    <citation type="submission" date="2019-03" db="EMBL/GenBank/DDBJ databases">
        <title>Draft genome sequences of novel Actinobacteria.</title>
        <authorList>
            <person name="Sahin N."/>
            <person name="Ay H."/>
            <person name="Saygin H."/>
        </authorList>
    </citation>
    <scope>NUCLEOTIDE SEQUENCE [LARGE SCALE GENOMIC DNA]</scope>
    <source>
        <strain evidence="6 7">KC310</strain>
    </source>
</reference>
<dbReference type="AlphaFoldDB" id="A0A4V6PCP6"/>
<evidence type="ECO:0000256" key="1">
    <source>
        <dbReference type="ARBA" id="ARBA00023015"/>
    </source>
</evidence>
<dbReference type="InterPro" id="IPR001647">
    <property type="entry name" value="HTH_TetR"/>
</dbReference>
<keyword evidence="3" id="KW-0804">Transcription</keyword>